<dbReference type="GO" id="GO:0000166">
    <property type="term" value="F:nucleotide binding"/>
    <property type="evidence" value="ECO:0007669"/>
    <property type="project" value="UniProtKB-KW"/>
</dbReference>
<dbReference type="EMBL" id="JXTB01000344">
    <property type="protein sequence ID" value="PON44759.1"/>
    <property type="molecule type" value="Genomic_DNA"/>
</dbReference>
<keyword evidence="7" id="KW-1185">Reference proteome</keyword>
<accession>A0A2P5B7J7</accession>
<comment type="caution">
    <text evidence="6">The sequence shown here is derived from an EMBL/GenBank/DDBJ whole genome shotgun (WGS) entry which is preliminary data.</text>
</comment>
<feature type="region of interest" description="Disordered" evidence="4">
    <location>
        <begin position="88"/>
        <end position="130"/>
    </location>
</feature>
<keyword evidence="1" id="KW-0677">Repeat</keyword>
<gene>
    <name evidence="6" type="ORF">PanWU01x14_264480</name>
</gene>
<keyword evidence="3" id="KW-0611">Plant defense</keyword>
<dbReference type="GO" id="GO:0006952">
    <property type="term" value="P:defense response"/>
    <property type="evidence" value="ECO:0007669"/>
    <property type="project" value="UniProtKB-KW"/>
</dbReference>
<feature type="domain" description="Disease resistance N-terminal" evidence="5">
    <location>
        <begin position="13"/>
        <end position="77"/>
    </location>
</feature>
<dbReference type="InterPro" id="IPR038005">
    <property type="entry name" value="RX-like_CC"/>
</dbReference>
<evidence type="ECO:0000259" key="5">
    <source>
        <dbReference type="Pfam" id="PF18052"/>
    </source>
</evidence>
<dbReference type="AlphaFoldDB" id="A0A2P5B7J7"/>
<reference evidence="7" key="1">
    <citation type="submission" date="2016-06" db="EMBL/GenBank/DDBJ databases">
        <title>Parallel loss of symbiosis genes in relatives of nitrogen-fixing non-legume Parasponia.</title>
        <authorList>
            <person name="Van Velzen R."/>
            <person name="Holmer R."/>
            <person name="Bu F."/>
            <person name="Rutten L."/>
            <person name="Van Zeijl A."/>
            <person name="Liu W."/>
            <person name="Santuari L."/>
            <person name="Cao Q."/>
            <person name="Sharma T."/>
            <person name="Shen D."/>
            <person name="Roswanjaya Y."/>
            <person name="Wardhani T."/>
            <person name="Kalhor M.S."/>
            <person name="Jansen J."/>
            <person name="Van den Hoogen J."/>
            <person name="Gungor B."/>
            <person name="Hartog M."/>
            <person name="Hontelez J."/>
            <person name="Verver J."/>
            <person name="Yang W.-C."/>
            <person name="Schijlen E."/>
            <person name="Repin R."/>
            <person name="Schilthuizen M."/>
            <person name="Schranz E."/>
            <person name="Heidstra R."/>
            <person name="Miyata K."/>
            <person name="Fedorova E."/>
            <person name="Kohlen W."/>
            <person name="Bisseling T."/>
            <person name="Smit S."/>
            <person name="Geurts R."/>
        </authorList>
    </citation>
    <scope>NUCLEOTIDE SEQUENCE [LARGE SCALE GENOMIC DNA]</scope>
    <source>
        <strain evidence="7">cv. WU1-14</strain>
    </source>
</reference>
<evidence type="ECO:0000256" key="3">
    <source>
        <dbReference type="ARBA" id="ARBA00022821"/>
    </source>
</evidence>
<dbReference type="Pfam" id="PF18052">
    <property type="entry name" value="Rx_N"/>
    <property type="match status" value="1"/>
</dbReference>
<evidence type="ECO:0000256" key="1">
    <source>
        <dbReference type="ARBA" id="ARBA00022737"/>
    </source>
</evidence>
<dbReference type="OrthoDB" id="3027644at2759"/>
<dbReference type="InterPro" id="IPR041118">
    <property type="entry name" value="Rx_N"/>
</dbReference>
<dbReference type="CDD" id="cd14798">
    <property type="entry name" value="RX-CC_like"/>
    <property type="match status" value="1"/>
</dbReference>
<evidence type="ECO:0000313" key="7">
    <source>
        <dbReference type="Proteomes" id="UP000237105"/>
    </source>
</evidence>
<sequence>MVELVLSKLVESIVSQAVERTSDLLIHEANSLASVEDDVERLRTELRRMPCFLKDADRKQEQDERVRNWVAEIEDIFKGTQTYRIEFSKQEGTSTTTTTNASAMADHARRRNLRRSYEDPDDDVVTLDDS</sequence>
<evidence type="ECO:0000256" key="4">
    <source>
        <dbReference type="SAM" id="MobiDB-lite"/>
    </source>
</evidence>
<keyword evidence="2" id="KW-0547">Nucleotide-binding</keyword>
<protein>
    <recommendedName>
        <fullName evidence="5">Disease resistance N-terminal domain-containing protein</fullName>
    </recommendedName>
</protein>
<dbReference type="Gene3D" id="1.20.5.4130">
    <property type="match status" value="1"/>
</dbReference>
<evidence type="ECO:0000256" key="2">
    <source>
        <dbReference type="ARBA" id="ARBA00022741"/>
    </source>
</evidence>
<evidence type="ECO:0000313" key="6">
    <source>
        <dbReference type="EMBL" id="PON44759.1"/>
    </source>
</evidence>
<proteinExistence type="predicted"/>
<feature type="compositionally biased region" description="Acidic residues" evidence="4">
    <location>
        <begin position="119"/>
        <end position="130"/>
    </location>
</feature>
<dbReference type="Proteomes" id="UP000237105">
    <property type="component" value="Unassembled WGS sequence"/>
</dbReference>
<organism evidence="6 7">
    <name type="scientific">Parasponia andersonii</name>
    <name type="common">Sponia andersonii</name>
    <dbReference type="NCBI Taxonomy" id="3476"/>
    <lineage>
        <taxon>Eukaryota</taxon>
        <taxon>Viridiplantae</taxon>
        <taxon>Streptophyta</taxon>
        <taxon>Embryophyta</taxon>
        <taxon>Tracheophyta</taxon>
        <taxon>Spermatophyta</taxon>
        <taxon>Magnoliopsida</taxon>
        <taxon>eudicotyledons</taxon>
        <taxon>Gunneridae</taxon>
        <taxon>Pentapetalae</taxon>
        <taxon>rosids</taxon>
        <taxon>fabids</taxon>
        <taxon>Rosales</taxon>
        <taxon>Cannabaceae</taxon>
        <taxon>Parasponia</taxon>
    </lineage>
</organism>
<name>A0A2P5B7J7_PARAD</name>